<name>A0A8T2UVN9_CERRI</name>
<comment type="similarity">
    <text evidence="2">Belongs to the TFIIA subunit 1 family.</text>
</comment>
<keyword evidence="4" id="KW-0539">Nucleus</keyword>
<reference evidence="6" key="1">
    <citation type="submission" date="2021-08" db="EMBL/GenBank/DDBJ databases">
        <title>WGS assembly of Ceratopteris richardii.</title>
        <authorList>
            <person name="Marchant D.B."/>
            <person name="Chen G."/>
            <person name="Jenkins J."/>
            <person name="Shu S."/>
            <person name="Leebens-Mack J."/>
            <person name="Grimwood J."/>
            <person name="Schmutz J."/>
            <person name="Soltis P."/>
            <person name="Soltis D."/>
            <person name="Chen Z.-H."/>
        </authorList>
    </citation>
    <scope>NUCLEOTIDE SEQUENCE</scope>
    <source>
        <strain evidence="6">Whitten #5841</strain>
        <tissue evidence="6">Leaf</tissue>
    </source>
</reference>
<evidence type="ECO:0000313" key="7">
    <source>
        <dbReference type="Proteomes" id="UP000825935"/>
    </source>
</evidence>
<feature type="compositionally biased region" description="Basic and acidic residues" evidence="5">
    <location>
        <begin position="299"/>
        <end position="312"/>
    </location>
</feature>
<evidence type="ECO:0000256" key="3">
    <source>
        <dbReference type="ARBA" id="ARBA00023163"/>
    </source>
</evidence>
<dbReference type="AlphaFoldDB" id="A0A8T2UVN9"/>
<dbReference type="Gene3D" id="2.30.18.10">
    <property type="entry name" value="Transcription factor IIA (TFIIA), beta-barrel domain"/>
    <property type="match status" value="1"/>
</dbReference>
<dbReference type="SMART" id="SM01371">
    <property type="entry name" value="TFIIA"/>
    <property type="match status" value="1"/>
</dbReference>
<dbReference type="PANTHER" id="PTHR12694">
    <property type="entry name" value="TRANSCRIPTION INITIATION FACTOR IIA SUBUNIT 1"/>
    <property type="match status" value="1"/>
</dbReference>
<dbReference type="SUPFAM" id="SSF50784">
    <property type="entry name" value="Transcription factor IIA (TFIIA), beta-barrel domain"/>
    <property type="match status" value="1"/>
</dbReference>
<evidence type="ECO:0000256" key="5">
    <source>
        <dbReference type="SAM" id="MobiDB-lite"/>
    </source>
</evidence>
<proteinExistence type="inferred from homology"/>
<dbReference type="SUPFAM" id="SSF47396">
    <property type="entry name" value="Transcription factor IIA (TFIIA), alpha-helical domain"/>
    <property type="match status" value="1"/>
</dbReference>
<dbReference type="PANTHER" id="PTHR12694:SF8">
    <property type="entry name" value="TRANSCRIPTION INITIATION FACTOR IIA SUBUNIT 1"/>
    <property type="match status" value="1"/>
</dbReference>
<dbReference type="Pfam" id="PF03153">
    <property type="entry name" value="TFIIA"/>
    <property type="match status" value="2"/>
</dbReference>
<feature type="region of interest" description="Disordered" evidence="5">
    <location>
        <begin position="278"/>
        <end position="340"/>
    </location>
</feature>
<dbReference type="InterPro" id="IPR009088">
    <property type="entry name" value="TFIIA_b-brl"/>
</dbReference>
<evidence type="ECO:0000256" key="2">
    <source>
        <dbReference type="ARBA" id="ARBA00010059"/>
    </source>
</evidence>
<organism evidence="6 7">
    <name type="scientific">Ceratopteris richardii</name>
    <name type="common">Triangle waterfern</name>
    <dbReference type="NCBI Taxonomy" id="49495"/>
    <lineage>
        <taxon>Eukaryota</taxon>
        <taxon>Viridiplantae</taxon>
        <taxon>Streptophyta</taxon>
        <taxon>Embryophyta</taxon>
        <taxon>Tracheophyta</taxon>
        <taxon>Polypodiopsida</taxon>
        <taxon>Polypodiidae</taxon>
        <taxon>Polypodiales</taxon>
        <taxon>Pteridineae</taxon>
        <taxon>Pteridaceae</taxon>
        <taxon>Parkerioideae</taxon>
        <taxon>Ceratopteris</taxon>
    </lineage>
</organism>
<dbReference type="Proteomes" id="UP000825935">
    <property type="component" value="Chromosome 4"/>
</dbReference>
<dbReference type="GO" id="GO:0005672">
    <property type="term" value="C:transcription factor TFIIA complex"/>
    <property type="evidence" value="ECO:0007669"/>
    <property type="project" value="InterPro"/>
</dbReference>
<keyword evidence="3" id="KW-0804">Transcription</keyword>
<dbReference type="EMBL" id="CM035409">
    <property type="protein sequence ID" value="KAH7438798.1"/>
    <property type="molecule type" value="Genomic_DNA"/>
</dbReference>
<keyword evidence="7" id="KW-1185">Reference proteome</keyword>
<accession>A0A8T2UVN9</accession>
<dbReference type="Gene3D" id="1.10.287.100">
    <property type="match status" value="1"/>
</dbReference>
<gene>
    <name evidence="6" type="ORF">KP509_04G031900</name>
</gene>
<evidence type="ECO:0000256" key="4">
    <source>
        <dbReference type="ARBA" id="ARBA00023242"/>
    </source>
</evidence>
<sequence>MERSAQAQPSSLANFYGGVVQDVIQNLRPEFEAEGVDESVLDELQTLWETKLKNANVLPSDYRRPILSPKFNLNVNPAYEGEGWTPTVDNVFAEMQTPAIVSTPGIVNTPGIVSTPGIMNTPGIVSTPNIANTPVPGSIPSLPTPFSSTAEKHENFNHDDPRPVPEDTVAHSLDFMAPQSISREANLFDMNVVYVENGDEMYGYSQNEPPETKDYMDLSLSNKRKRDYYSSFPQLDGATDVSFPLCKDEEKRYADFIITKKLELKNAKTSFMVPQFDGVDDNYNDHVTEEDYNLPGDEEPAHALDADTKPTKGEGGGDSEGSEPPLNEDDDDGDDFDVNDEMSTTDNLVVAQFEKVTKVKGKWKCLLKDGIMQLNKQDYLFSKANGEFDFF</sequence>
<comment type="subcellular location">
    <subcellularLocation>
        <location evidence="1">Nucleus</location>
    </subcellularLocation>
</comment>
<dbReference type="GO" id="GO:0006367">
    <property type="term" value="P:transcription initiation at RNA polymerase II promoter"/>
    <property type="evidence" value="ECO:0007669"/>
    <property type="project" value="InterPro"/>
</dbReference>
<dbReference type="OrthoDB" id="6275927at2759"/>
<comment type="caution">
    <text evidence="6">The sequence shown here is derived from an EMBL/GenBank/DDBJ whole genome shotgun (WGS) entry which is preliminary data.</text>
</comment>
<protein>
    <submittedName>
        <fullName evidence="6">Uncharacterized protein</fullName>
    </submittedName>
</protein>
<dbReference type="InterPro" id="IPR004855">
    <property type="entry name" value="TFIIA_asu/bsu"/>
</dbReference>
<dbReference type="EMBL" id="CM035409">
    <property type="protein sequence ID" value="KAH7438799.1"/>
    <property type="molecule type" value="Genomic_DNA"/>
</dbReference>
<dbReference type="OMA" id="PSGQSEC"/>
<evidence type="ECO:0000313" key="6">
    <source>
        <dbReference type="EMBL" id="KAH7438798.1"/>
    </source>
</evidence>
<feature type="compositionally biased region" description="Acidic residues" evidence="5">
    <location>
        <begin position="326"/>
        <end position="340"/>
    </location>
</feature>
<evidence type="ECO:0000256" key="1">
    <source>
        <dbReference type="ARBA" id="ARBA00004123"/>
    </source>
</evidence>
<dbReference type="CDD" id="cd07976">
    <property type="entry name" value="TFIIA_alpha_beta_like"/>
    <property type="match status" value="1"/>
</dbReference>